<dbReference type="EMBL" id="CP144746">
    <property type="protein sequence ID" value="WVZ58258.1"/>
    <property type="molecule type" value="Genomic_DNA"/>
</dbReference>
<evidence type="ECO:0000313" key="2">
    <source>
        <dbReference type="Proteomes" id="UP001341281"/>
    </source>
</evidence>
<dbReference type="Proteomes" id="UP001341281">
    <property type="component" value="Chromosome 02"/>
</dbReference>
<organism evidence="1 2">
    <name type="scientific">Paspalum notatum var. saurae</name>
    <dbReference type="NCBI Taxonomy" id="547442"/>
    <lineage>
        <taxon>Eukaryota</taxon>
        <taxon>Viridiplantae</taxon>
        <taxon>Streptophyta</taxon>
        <taxon>Embryophyta</taxon>
        <taxon>Tracheophyta</taxon>
        <taxon>Spermatophyta</taxon>
        <taxon>Magnoliopsida</taxon>
        <taxon>Liliopsida</taxon>
        <taxon>Poales</taxon>
        <taxon>Poaceae</taxon>
        <taxon>PACMAD clade</taxon>
        <taxon>Panicoideae</taxon>
        <taxon>Andropogonodae</taxon>
        <taxon>Paspaleae</taxon>
        <taxon>Paspalinae</taxon>
        <taxon>Paspalum</taxon>
    </lineage>
</organism>
<dbReference type="AlphaFoldDB" id="A0AAQ3WDK6"/>
<evidence type="ECO:0000313" key="1">
    <source>
        <dbReference type="EMBL" id="WVZ58258.1"/>
    </source>
</evidence>
<accession>A0AAQ3WDK6</accession>
<proteinExistence type="predicted"/>
<name>A0AAQ3WDK6_PASNO</name>
<keyword evidence="2" id="KW-1185">Reference proteome</keyword>
<sequence length="68" mass="7262">MLRVAPPQGDSELGLGAQRRRDVVPMPPCVRCLRRGGVGLRGHRPPAGHNQVEDGSVWPLCQAGQLGV</sequence>
<reference evidence="1 2" key="1">
    <citation type="submission" date="2024-02" db="EMBL/GenBank/DDBJ databases">
        <title>High-quality chromosome-scale genome assembly of Pensacola bahiagrass (Paspalum notatum Flugge var. saurae).</title>
        <authorList>
            <person name="Vega J.M."/>
            <person name="Podio M."/>
            <person name="Orjuela J."/>
            <person name="Siena L.A."/>
            <person name="Pessino S.C."/>
            <person name="Combes M.C."/>
            <person name="Mariac C."/>
            <person name="Albertini E."/>
            <person name="Pupilli F."/>
            <person name="Ortiz J.P.A."/>
            <person name="Leblanc O."/>
        </authorList>
    </citation>
    <scope>NUCLEOTIDE SEQUENCE [LARGE SCALE GENOMIC DNA]</scope>
    <source>
        <strain evidence="1">R1</strain>
        <tissue evidence="1">Leaf</tissue>
    </source>
</reference>
<gene>
    <name evidence="1" type="ORF">U9M48_008544</name>
</gene>
<protein>
    <submittedName>
        <fullName evidence="1">Uncharacterized protein</fullName>
    </submittedName>
</protein>